<feature type="domain" description="DUF6535" evidence="3">
    <location>
        <begin position="130"/>
        <end position="222"/>
    </location>
</feature>
<reference evidence="4" key="1">
    <citation type="submission" date="2020-05" db="EMBL/GenBank/DDBJ databases">
        <title>Mycena genomes resolve the evolution of fungal bioluminescence.</title>
        <authorList>
            <person name="Tsai I.J."/>
        </authorList>
    </citation>
    <scope>NUCLEOTIDE SEQUENCE</scope>
    <source>
        <strain evidence="4">160909Yilan</strain>
    </source>
</reference>
<gene>
    <name evidence="4" type="ORF">MSAN_01893300</name>
</gene>
<feature type="region of interest" description="Disordered" evidence="1">
    <location>
        <begin position="306"/>
        <end position="343"/>
    </location>
</feature>
<dbReference type="InterPro" id="IPR045338">
    <property type="entry name" value="DUF6535"/>
</dbReference>
<name>A0A8H6XRT7_9AGAR</name>
<feature type="transmembrane region" description="Helical" evidence="2">
    <location>
        <begin position="134"/>
        <end position="158"/>
    </location>
</feature>
<feature type="compositionally biased region" description="Pro residues" evidence="1">
    <location>
        <begin position="312"/>
        <end position="324"/>
    </location>
</feature>
<sequence length="520" mass="57629">MSHESPPVPLSDSRGNLGFDAPQGDIPICPPDNDKLIATLQSCFSDLLRRQDDLLQKQDNIQKAVEALKPPPVTDKKTKFWNSYMKLADEHDKELKEKYSTDLDTSLIFSGLFSAVASAFIIQIQPQLAAPTTVIVVAQALLYMSLFIALLAALLAFLGKQWIMQYQAAGSKGTIEQRGLERQHKLDGMRKWNFDLVLQMFPLFLQLALLLFSTALSVYLWTVHLSIAIVVLVLISFGFIAYLFLLGSAMLFQDSPFQTPLAHTLSKVSRYRQSRDRDFACVLIMRRCFFLLDFRDPHACAHDARLPRQRQPHPPSPSPQPAPPAVTALRRSPTPTSPPPSPALTAALGIAWRTCRRDRSLVGGISGRACKHSFAVLPPHIPGDVIDAIDDVPTLYWLETEDSASIPAHYPRTNFYQLSSLSLSRHVELTLSGASCGPGKTWIGAACPKAAALVDVIVQDLVRPMFARKRAVGAGQAWASPAWEGQNLAKTIQRFDSSWYLRVSCNGIARPFDVRCTSRV</sequence>
<comment type="caution">
    <text evidence="4">The sequence shown here is derived from an EMBL/GenBank/DDBJ whole genome shotgun (WGS) entry which is preliminary data.</text>
</comment>
<dbReference type="AlphaFoldDB" id="A0A8H6XRT7"/>
<evidence type="ECO:0000313" key="4">
    <source>
        <dbReference type="EMBL" id="KAF7345170.1"/>
    </source>
</evidence>
<evidence type="ECO:0000259" key="3">
    <source>
        <dbReference type="Pfam" id="PF20153"/>
    </source>
</evidence>
<feature type="region of interest" description="Disordered" evidence="1">
    <location>
        <begin position="1"/>
        <end position="22"/>
    </location>
</feature>
<dbReference type="EMBL" id="JACAZH010000020">
    <property type="protein sequence ID" value="KAF7345170.1"/>
    <property type="molecule type" value="Genomic_DNA"/>
</dbReference>
<evidence type="ECO:0000256" key="2">
    <source>
        <dbReference type="SAM" id="Phobius"/>
    </source>
</evidence>
<evidence type="ECO:0000313" key="5">
    <source>
        <dbReference type="Proteomes" id="UP000623467"/>
    </source>
</evidence>
<proteinExistence type="predicted"/>
<dbReference type="Proteomes" id="UP000623467">
    <property type="component" value="Unassembled WGS sequence"/>
</dbReference>
<keyword evidence="5" id="KW-1185">Reference proteome</keyword>
<keyword evidence="2" id="KW-1133">Transmembrane helix</keyword>
<feature type="transmembrane region" description="Helical" evidence="2">
    <location>
        <begin position="103"/>
        <end position="122"/>
    </location>
</feature>
<evidence type="ECO:0000256" key="1">
    <source>
        <dbReference type="SAM" id="MobiDB-lite"/>
    </source>
</evidence>
<protein>
    <recommendedName>
        <fullName evidence="3">DUF6535 domain-containing protein</fullName>
    </recommendedName>
</protein>
<dbReference type="Pfam" id="PF20153">
    <property type="entry name" value="DUF6535"/>
    <property type="match status" value="1"/>
</dbReference>
<organism evidence="4 5">
    <name type="scientific">Mycena sanguinolenta</name>
    <dbReference type="NCBI Taxonomy" id="230812"/>
    <lineage>
        <taxon>Eukaryota</taxon>
        <taxon>Fungi</taxon>
        <taxon>Dikarya</taxon>
        <taxon>Basidiomycota</taxon>
        <taxon>Agaricomycotina</taxon>
        <taxon>Agaricomycetes</taxon>
        <taxon>Agaricomycetidae</taxon>
        <taxon>Agaricales</taxon>
        <taxon>Marasmiineae</taxon>
        <taxon>Mycenaceae</taxon>
        <taxon>Mycena</taxon>
    </lineage>
</organism>
<dbReference type="OrthoDB" id="3219854at2759"/>
<feature type="transmembrane region" description="Helical" evidence="2">
    <location>
        <begin position="218"/>
        <end position="245"/>
    </location>
</feature>
<feature type="transmembrane region" description="Helical" evidence="2">
    <location>
        <begin position="192"/>
        <end position="212"/>
    </location>
</feature>
<keyword evidence="2" id="KW-0812">Transmembrane</keyword>
<accession>A0A8H6XRT7</accession>
<feature type="compositionally biased region" description="Low complexity" evidence="1">
    <location>
        <begin position="325"/>
        <end position="334"/>
    </location>
</feature>
<keyword evidence="2" id="KW-0472">Membrane</keyword>